<reference evidence="2 3" key="1">
    <citation type="submission" date="2019-01" db="EMBL/GenBank/DDBJ databases">
        <title>Genome sequences of Streptomyces and Rhizobium isolates collected from root and soil.</title>
        <authorList>
            <person name="Chhettri S."/>
            <person name="Sevigny J.L."/>
            <person name="Sen A."/>
            <person name="Ennis N."/>
            <person name="Tisa L."/>
        </authorList>
    </citation>
    <scope>NUCLEOTIDE SEQUENCE [LARGE SCALE GENOMIC DNA]</scope>
    <source>
        <strain evidence="2 3">San01</strain>
    </source>
</reference>
<accession>A0A3S2W2M6</accession>
<evidence type="ECO:0000313" key="3">
    <source>
        <dbReference type="Proteomes" id="UP000283128"/>
    </source>
</evidence>
<keyword evidence="1" id="KW-0472">Membrane</keyword>
<keyword evidence="1" id="KW-0812">Transmembrane</keyword>
<dbReference type="EMBL" id="RZYA01000006">
    <property type="protein sequence ID" value="RVU24538.1"/>
    <property type="molecule type" value="Genomic_DNA"/>
</dbReference>
<feature type="transmembrane region" description="Helical" evidence="1">
    <location>
        <begin position="296"/>
        <end position="317"/>
    </location>
</feature>
<feature type="transmembrane region" description="Helical" evidence="1">
    <location>
        <begin position="204"/>
        <end position="220"/>
    </location>
</feature>
<feature type="transmembrane region" description="Helical" evidence="1">
    <location>
        <begin position="123"/>
        <end position="142"/>
    </location>
</feature>
<evidence type="ECO:0000313" key="2">
    <source>
        <dbReference type="EMBL" id="RVU24538.1"/>
    </source>
</evidence>
<gene>
    <name evidence="2" type="ORF">EOT10_16185</name>
</gene>
<keyword evidence="3" id="KW-1185">Reference proteome</keyword>
<feature type="transmembrane region" description="Helical" evidence="1">
    <location>
        <begin position="271"/>
        <end position="289"/>
    </location>
</feature>
<evidence type="ECO:0000256" key="1">
    <source>
        <dbReference type="SAM" id="Phobius"/>
    </source>
</evidence>
<feature type="transmembrane region" description="Helical" evidence="1">
    <location>
        <begin position="179"/>
        <end position="198"/>
    </location>
</feature>
<dbReference type="AlphaFoldDB" id="A0A3S2W2M6"/>
<organism evidence="2 3">
    <name type="scientific">Streptomyces antnestii</name>
    <dbReference type="NCBI Taxonomy" id="2494256"/>
    <lineage>
        <taxon>Bacteria</taxon>
        <taxon>Bacillati</taxon>
        <taxon>Actinomycetota</taxon>
        <taxon>Actinomycetes</taxon>
        <taxon>Kitasatosporales</taxon>
        <taxon>Streptomycetaceae</taxon>
        <taxon>Streptomyces</taxon>
    </lineage>
</organism>
<name>A0A3S2W2M6_9ACTN</name>
<sequence length="504" mass="53933">MRAASSGAVRAAALLVLVLLVAVALRLPWQGDLGIHAATVERLRHHLTDPGNPLVDANTPSPYYSPWTVFLAVLADATGVGTFVVLKIAALISLTLLVTGVWRFVGTFADPSDEGAAGRARRGAVTALVLLCLLFLWGTSLFKWSGFLGLNSLALTVAYPSTFALGASFHLWALLRRALARGAGLPAFLSLGLLWSVILLSHQFTGVVASFGVAAMVAGARPWPARAVWGRLVAALAVGIVVLTVWPYYSFFSLFDATGLEEIHRPLYWNLPGRYWLLLLGVFALALRWRRDRRDPLVVFFALGAVMFAAGGVSGHYSWGRVLPAALIPAQVAAGLEVFGAGRRALRTAFAGVLGAALLVGAWTQAGTLGYVVPHGDLPRPLADRYKAPWRGYDWLTPWVTYGDVVLAKTNPARQIPAYGPYTVAPGYPDFFLPDEAARNGAVAAYFAPGTGRAARLAVLRRYDVKWIVGYRSDGGLAAGDPALHKVTTGPRGQILYKVVSGRG</sequence>
<dbReference type="Proteomes" id="UP000283128">
    <property type="component" value="Unassembled WGS sequence"/>
</dbReference>
<dbReference type="OrthoDB" id="4337748at2"/>
<evidence type="ECO:0008006" key="4">
    <source>
        <dbReference type="Google" id="ProtNLM"/>
    </source>
</evidence>
<feature type="transmembrane region" description="Helical" evidence="1">
    <location>
        <begin position="323"/>
        <end position="342"/>
    </location>
</feature>
<protein>
    <recommendedName>
        <fullName evidence="4">Glycosyltransferase RgtA/B/C/D-like domain-containing protein</fullName>
    </recommendedName>
</protein>
<feature type="transmembrane region" description="Helical" evidence="1">
    <location>
        <begin position="349"/>
        <end position="373"/>
    </location>
</feature>
<dbReference type="RefSeq" id="WP_127828892.1">
    <property type="nucleotide sequence ID" value="NZ_RZYA01000006.1"/>
</dbReference>
<proteinExistence type="predicted"/>
<keyword evidence="1" id="KW-1133">Transmembrane helix</keyword>
<feature type="transmembrane region" description="Helical" evidence="1">
    <location>
        <begin position="232"/>
        <end position="251"/>
    </location>
</feature>
<comment type="caution">
    <text evidence="2">The sequence shown here is derived from an EMBL/GenBank/DDBJ whole genome shotgun (WGS) entry which is preliminary data.</text>
</comment>
<feature type="transmembrane region" description="Helical" evidence="1">
    <location>
        <begin position="148"/>
        <end position="172"/>
    </location>
</feature>
<feature type="transmembrane region" description="Helical" evidence="1">
    <location>
        <begin position="69"/>
        <end position="102"/>
    </location>
</feature>